<dbReference type="Gene3D" id="1.10.10.10">
    <property type="entry name" value="Winged helix-like DNA-binding domain superfamily/Winged helix DNA-binding domain"/>
    <property type="match status" value="1"/>
</dbReference>
<evidence type="ECO:0000313" key="4">
    <source>
        <dbReference type="Proteomes" id="UP000187412"/>
    </source>
</evidence>
<dbReference type="SUPFAM" id="SSF46785">
    <property type="entry name" value="Winged helix' DNA-binding domain"/>
    <property type="match status" value="1"/>
</dbReference>
<dbReference type="Pfam" id="PF12802">
    <property type="entry name" value="MarR_2"/>
    <property type="match status" value="1"/>
</dbReference>
<proteinExistence type="predicted"/>
<dbReference type="Proteomes" id="UP000187412">
    <property type="component" value="Unassembled WGS sequence"/>
</dbReference>
<dbReference type="PRINTS" id="PR00598">
    <property type="entry name" value="HTHMARR"/>
</dbReference>
<dbReference type="SMART" id="SM00347">
    <property type="entry name" value="HTH_MARR"/>
    <property type="match status" value="1"/>
</dbReference>
<organism evidence="3 4">
    <name type="scientific">Paenibacillus borealis</name>
    <dbReference type="NCBI Taxonomy" id="160799"/>
    <lineage>
        <taxon>Bacteria</taxon>
        <taxon>Bacillati</taxon>
        <taxon>Bacillota</taxon>
        <taxon>Bacilli</taxon>
        <taxon>Bacillales</taxon>
        <taxon>Paenibacillaceae</taxon>
        <taxon>Paenibacillus</taxon>
    </lineage>
</organism>
<evidence type="ECO:0000313" key="3">
    <source>
        <dbReference type="EMBL" id="OMD43165.1"/>
    </source>
</evidence>
<dbReference type="InterPro" id="IPR036390">
    <property type="entry name" value="WH_DNA-bd_sf"/>
</dbReference>
<evidence type="ECO:0000256" key="1">
    <source>
        <dbReference type="ARBA" id="ARBA00023125"/>
    </source>
</evidence>
<dbReference type="EMBL" id="MPTB01000037">
    <property type="protein sequence ID" value="OMD43165.1"/>
    <property type="molecule type" value="Genomic_DNA"/>
</dbReference>
<dbReference type="InterPro" id="IPR036388">
    <property type="entry name" value="WH-like_DNA-bd_sf"/>
</dbReference>
<keyword evidence="1" id="KW-0238">DNA-binding</keyword>
<keyword evidence="4" id="KW-1185">Reference proteome</keyword>
<gene>
    <name evidence="3" type="ORF">BSK56_24675</name>
</gene>
<dbReference type="InterPro" id="IPR039422">
    <property type="entry name" value="MarR/SlyA-like"/>
</dbReference>
<reference evidence="3 4" key="1">
    <citation type="submission" date="2016-10" db="EMBL/GenBank/DDBJ databases">
        <title>Paenibacillus species isolates.</title>
        <authorList>
            <person name="Beno S.M."/>
        </authorList>
    </citation>
    <scope>NUCLEOTIDE SEQUENCE [LARGE SCALE GENOMIC DNA]</scope>
    <source>
        <strain evidence="3 4">FSL H7-0744</strain>
    </source>
</reference>
<accession>A0ABX3H110</accession>
<dbReference type="RefSeq" id="WP_076113189.1">
    <property type="nucleotide sequence ID" value="NZ_MPTB01000037.1"/>
</dbReference>
<feature type="domain" description="HTH marR-type" evidence="2">
    <location>
        <begin position="1"/>
        <end position="138"/>
    </location>
</feature>
<name>A0ABX3H110_PAEBO</name>
<evidence type="ECO:0000259" key="2">
    <source>
        <dbReference type="PROSITE" id="PS50995"/>
    </source>
</evidence>
<sequence>MKDYILGLNLIDLVSEKHNALREKVNETSGEQLNKTETHILAKLELHGMLTISEISRQIGISRQGAQKTINVLLAEGYVETAVVEGNSRDKHIVLTPKGIAVCRSMLEIKQSIEAEIAAKIGRDQVETLRKLLTEDWL</sequence>
<dbReference type="PROSITE" id="PS50995">
    <property type="entry name" value="HTH_MARR_2"/>
    <property type="match status" value="1"/>
</dbReference>
<protein>
    <submittedName>
        <fullName evidence="3">MarR family transcriptional regulator</fullName>
    </submittedName>
</protein>
<dbReference type="PANTHER" id="PTHR33164:SF57">
    <property type="entry name" value="MARR-FAMILY TRANSCRIPTIONAL REGULATOR"/>
    <property type="match status" value="1"/>
</dbReference>
<dbReference type="PANTHER" id="PTHR33164">
    <property type="entry name" value="TRANSCRIPTIONAL REGULATOR, MARR FAMILY"/>
    <property type="match status" value="1"/>
</dbReference>
<dbReference type="InterPro" id="IPR000835">
    <property type="entry name" value="HTH_MarR-typ"/>
</dbReference>
<comment type="caution">
    <text evidence="3">The sequence shown here is derived from an EMBL/GenBank/DDBJ whole genome shotgun (WGS) entry which is preliminary data.</text>
</comment>